<name>A0A1I7BVA3_9HYPH</name>
<keyword evidence="1" id="KW-0732">Signal</keyword>
<evidence type="ECO:0000256" key="1">
    <source>
        <dbReference type="SAM" id="SignalP"/>
    </source>
</evidence>
<dbReference type="EMBL" id="FPBD01000004">
    <property type="protein sequence ID" value="SFT91117.1"/>
    <property type="molecule type" value="Genomic_DNA"/>
</dbReference>
<gene>
    <name evidence="2" type="ORF">SAMN05444141_104382</name>
</gene>
<accession>A0A1I7BVA3</accession>
<feature type="signal peptide" evidence="1">
    <location>
        <begin position="1"/>
        <end position="27"/>
    </location>
</feature>
<reference evidence="3" key="1">
    <citation type="submission" date="2016-10" db="EMBL/GenBank/DDBJ databases">
        <authorList>
            <person name="Varghese N."/>
            <person name="Submissions S."/>
        </authorList>
    </citation>
    <scope>NUCLEOTIDE SEQUENCE [LARGE SCALE GENOMIC DNA]</scope>
    <source>
        <strain evidence="3">DSM 17465</strain>
    </source>
</reference>
<organism evidence="2 3">
    <name type="scientific">Pseudovibrio denitrificans</name>
    <dbReference type="NCBI Taxonomy" id="258256"/>
    <lineage>
        <taxon>Bacteria</taxon>
        <taxon>Pseudomonadati</taxon>
        <taxon>Pseudomonadota</taxon>
        <taxon>Alphaproteobacteria</taxon>
        <taxon>Hyphomicrobiales</taxon>
        <taxon>Stappiaceae</taxon>
        <taxon>Pseudovibrio</taxon>
    </lineage>
</organism>
<sequence length="136" mass="14839">MKTRVNRQSALLAAGLMISAVSTNAEAVKSQSNTISGTITYAGNEAIPKGQVKIFLKDSQTQSKSQVTVSQTQLISTGKAKTLAYTFAMPSKTKVSQVQLIEVRLERADGRLLARGSEKVREERTPTDVMLYKVVY</sequence>
<dbReference type="RefSeq" id="WP_083417003.1">
    <property type="nucleotide sequence ID" value="NZ_FPBD01000004.1"/>
</dbReference>
<proteinExistence type="predicted"/>
<feature type="chain" id="PRO_5010235239" evidence="1">
    <location>
        <begin position="28"/>
        <end position="136"/>
    </location>
</feature>
<dbReference type="Proteomes" id="UP000183371">
    <property type="component" value="Unassembled WGS sequence"/>
</dbReference>
<evidence type="ECO:0000313" key="2">
    <source>
        <dbReference type="EMBL" id="SFT91117.1"/>
    </source>
</evidence>
<keyword evidence="3" id="KW-1185">Reference proteome</keyword>
<dbReference type="AlphaFoldDB" id="A0A1I7BVA3"/>
<evidence type="ECO:0000313" key="3">
    <source>
        <dbReference type="Proteomes" id="UP000183371"/>
    </source>
</evidence>
<protein>
    <submittedName>
        <fullName evidence="2">Uncharacterized protein</fullName>
    </submittedName>
</protein>